<dbReference type="InterPro" id="IPR015168">
    <property type="entry name" value="SsuA/THI5"/>
</dbReference>
<dbReference type="Proteomes" id="UP000045545">
    <property type="component" value="Unassembled WGS sequence"/>
</dbReference>
<keyword evidence="1" id="KW-0732">Signal</keyword>
<gene>
    <name evidence="3" type="ORF">1371</name>
</gene>
<dbReference type="GO" id="GO:0009228">
    <property type="term" value="P:thiamine biosynthetic process"/>
    <property type="evidence" value="ECO:0007669"/>
    <property type="project" value="InterPro"/>
</dbReference>
<accession>A0A0E4GAI5</accession>
<dbReference type="AlphaFoldDB" id="A0A0E4GAI5"/>
<dbReference type="EMBL" id="CGIH01000026">
    <property type="protein sequence ID" value="CFX51952.1"/>
    <property type="molecule type" value="Genomic_DNA"/>
</dbReference>
<evidence type="ECO:0000313" key="4">
    <source>
        <dbReference type="Proteomes" id="UP000045545"/>
    </source>
</evidence>
<dbReference type="STRING" id="690567.1371"/>
<dbReference type="RefSeq" id="WP_046496893.1">
    <property type="nucleotide sequence ID" value="NZ_CGIH01000026.1"/>
</dbReference>
<evidence type="ECO:0000313" key="3">
    <source>
        <dbReference type="EMBL" id="CFX51952.1"/>
    </source>
</evidence>
<feature type="signal peptide" evidence="1">
    <location>
        <begin position="1"/>
        <end position="18"/>
    </location>
</feature>
<keyword evidence="4" id="KW-1185">Reference proteome</keyword>
<dbReference type="SUPFAM" id="SSF53850">
    <property type="entry name" value="Periplasmic binding protein-like II"/>
    <property type="match status" value="1"/>
</dbReference>
<proteinExistence type="predicted"/>
<organism evidence="3 4">
    <name type="scientific">Syntrophomonas zehnderi OL-4</name>
    <dbReference type="NCBI Taxonomy" id="690567"/>
    <lineage>
        <taxon>Bacteria</taxon>
        <taxon>Bacillati</taxon>
        <taxon>Bacillota</taxon>
        <taxon>Clostridia</taxon>
        <taxon>Eubacteriales</taxon>
        <taxon>Syntrophomonadaceae</taxon>
        <taxon>Syntrophomonas</taxon>
    </lineage>
</organism>
<dbReference type="Pfam" id="PF09084">
    <property type="entry name" value="NMT1"/>
    <property type="match status" value="1"/>
</dbReference>
<dbReference type="PANTHER" id="PTHR31528">
    <property type="entry name" value="4-AMINO-5-HYDROXYMETHYL-2-METHYLPYRIMIDINE PHOSPHATE SYNTHASE THI11-RELATED"/>
    <property type="match status" value="1"/>
</dbReference>
<dbReference type="InterPro" id="IPR027939">
    <property type="entry name" value="NMT1/THI5"/>
</dbReference>
<dbReference type="PROSITE" id="PS51257">
    <property type="entry name" value="PROKAR_LIPOPROTEIN"/>
    <property type="match status" value="1"/>
</dbReference>
<sequence length="328" mass="36711">MKRIVSILLSFCLLFSLAGCSTNQTRQEQESLQKVTILLDWFPNTNHTGLYVAQEKGYFKDAGLDVKITQASEGGTPQLVAADQAEFGISYQEEVTAARSENVPVVAIAAIVQHNNAGFAAPASKGIKTPNDFVGKTYGGWGTPMENALIKYLMEKNQADYSTVKTVNIGSADFFTSMEKNIDFAMIYYSLTGIEAELRNIPLDFIPFRDQETALDFYSPLIVSSEKQIAKNPELVKKFMLACSQGYQYAISHPKEAGEIFIKHVPESNRELIMASQAYLSPRYQDDAVRWGEMKSEVWKGFADLMYDNRIIKQPIDPDQAFTNEFLP</sequence>
<evidence type="ECO:0000256" key="1">
    <source>
        <dbReference type="SAM" id="SignalP"/>
    </source>
</evidence>
<protein>
    <submittedName>
        <fullName evidence="3">SsuA/THI5-like</fullName>
    </submittedName>
</protein>
<dbReference type="Gene3D" id="3.40.190.10">
    <property type="entry name" value="Periplasmic binding protein-like II"/>
    <property type="match status" value="2"/>
</dbReference>
<reference evidence="3 4" key="1">
    <citation type="submission" date="2015-03" db="EMBL/GenBank/DDBJ databases">
        <authorList>
            <person name="Murphy D."/>
        </authorList>
    </citation>
    <scope>NUCLEOTIDE SEQUENCE [LARGE SCALE GENOMIC DNA]</scope>
    <source>
        <strain evidence="3 4">OL-4</strain>
    </source>
</reference>
<dbReference type="OrthoDB" id="9815602at2"/>
<evidence type="ECO:0000259" key="2">
    <source>
        <dbReference type="Pfam" id="PF09084"/>
    </source>
</evidence>
<name>A0A0E4GAI5_9FIRM</name>
<feature type="domain" description="SsuA/THI5-like" evidence="2">
    <location>
        <begin position="44"/>
        <end position="257"/>
    </location>
</feature>
<feature type="chain" id="PRO_5039229045" evidence="1">
    <location>
        <begin position="19"/>
        <end position="328"/>
    </location>
</feature>
<dbReference type="PANTHER" id="PTHR31528:SF3">
    <property type="entry name" value="THIAMINE BIOSYNTHESIS PROTEIN HI_0357-RELATED"/>
    <property type="match status" value="1"/>
</dbReference>